<dbReference type="AlphaFoldDB" id="A0AAN7UKF1"/>
<evidence type="ECO:0000313" key="2">
    <source>
        <dbReference type="EMBL" id="KAK5627856.1"/>
    </source>
</evidence>
<evidence type="ECO:0000313" key="3">
    <source>
        <dbReference type="Proteomes" id="UP001305414"/>
    </source>
</evidence>
<keyword evidence="3" id="KW-1185">Reference proteome</keyword>
<reference evidence="2 3" key="1">
    <citation type="submission" date="2023-10" db="EMBL/GenBank/DDBJ databases">
        <title>Draft genome sequence of Xylaria bambusicola isolate GMP-LS, the root and basal stem rot pathogen of sugarcane in Indonesia.</title>
        <authorList>
            <person name="Selvaraj P."/>
            <person name="Muralishankar V."/>
            <person name="Muruganantham S."/>
            <person name="Sp S."/>
            <person name="Haryani S."/>
            <person name="Lau K.J.X."/>
            <person name="Naqvi N.I."/>
        </authorList>
    </citation>
    <scope>NUCLEOTIDE SEQUENCE [LARGE SCALE GENOMIC DNA]</scope>
    <source>
        <strain evidence="2">GMP-LS</strain>
    </source>
</reference>
<name>A0AAN7UKF1_9PEZI</name>
<evidence type="ECO:0000256" key="1">
    <source>
        <dbReference type="SAM" id="MobiDB-lite"/>
    </source>
</evidence>
<feature type="region of interest" description="Disordered" evidence="1">
    <location>
        <begin position="1"/>
        <end position="26"/>
    </location>
</feature>
<protein>
    <submittedName>
        <fullName evidence="2">Uncharacterized protein</fullName>
    </submittedName>
</protein>
<comment type="caution">
    <text evidence="2">The sequence shown here is derived from an EMBL/GenBank/DDBJ whole genome shotgun (WGS) entry which is preliminary data.</text>
</comment>
<proteinExistence type="predicted"/>
<feature type="region of interest" description="Disordered" evidence="1">
    <location>
        <begin position="104"/>
        <end position="131"/>
    </location>
</feature>
<feature type="region of interest" description="Disordered" evidence="1">
    <location>
        <begin position="199"/>
        <end position="219"/>
    </location>
</feature>
<gene>
    <name evidence="2" type="ORF">RRF57_003571</name>
</gene>
<accession>A0AAN7UKF1</accession>
<dbReference type="Proteomes" id="UP001305414">
    <property type="component" value="Unassembled WGS sequence"/>
</dbReference>
<sequence>MPSPRTSPQPLREKERPDYPTQLPPAFWDKLSEVPLTKNALRELERRKTRGPGTQPNTTWCFDCCSPTERERLKRFARIGGPDQSDLRGYRYEPSVVLELGMSNRQSHLGRRKRGSASASGSTPTLLPISTKNTGPYDRAFQQLLIDYGIYPDNYEYPDGQVLPPPENLEEIMQAIAKPRRSLSEKTLNDSNEQMYVFVKSGRPCPRGNQKSKRDSGTR</sequence>
<organism evidence="2 3">
    <name type="scientific">Xylaria bambusicola</name>
    <dbReference type="NCBI Taxonomy" id="326684"/>
    <lineage>
        <taxon>Eukaryota</taxon>
        <taxon>Fungi</taxon>
        <taxon>Dikarya</taxon>
        <taxon>Ascomycota</taxon>
        <taxon>Pezizomycotina</taxon>
        <taxon>Sordariomycetes</taxon>
        <taxon>Xylariomycetidae</taxon>
        <taxon>Xylariales</taxon>
        <taxon>Xylariaceae</taxon>
        <taxon>Xylaria</taxon>
    </lineage>
</organism>
<dbReference type="EMBL" id="JAWHQM010000006">
    <property type="protein sequence ID" value="KAK5627856.1"/>
    <property type="molecule type" value="Genomic_DNA"/>
</dbReference>